<dbReference type="InterPro" id="IPR003594">
    <property type="entry name" value="HATPase_dom"/>
</dbReference>
<dbReference type="Proteomes" id="UP001251524">
    <property type="component" value="Unassembled WGS sequence"/>
</dbReference>
<dbReference type="RefSeq" id="WP_310063080.1">
    <property type="nucleotide sequence ID" value="NZ_JAVDVY010000002.1"/>
</dbReference>
<evidence type="ECO:0000256" key="3">
    <source>
        <dbReference type="ARBA" id="ARBA00023012"/>
    </source>
</evidence>
<evidence type="ECO:0000256" key="1">
    <source>
        <dbReference type="ARBA" id="ARBA00022679"/>
    </source>
</evidence>
<feature type="domain" description="Histidine kinase/HSP90-like ATPase" evidence="6">
    <location>
        <begin position="291"/>
        <end position="380"/>
    </location>
</feature>
<feature type="transmembrane region" description="Helical" evidence="5">
    <location>
        <begin position="21"/>
        <end position="46"/>
    </location>
</feature>
<dbReference type="InterPro" id="IPR050482">
    <property type="entry name" value="Sensor_HK_TwoCompSys"/>
</dbReference>
<reference evidence="7 8" key="1">
    <citation type="submission" date="2023-07" db="EMBL/GenBank/DDBJ databases">
        <title>Sorghum-associated microbial communities from plants grown in Nebraska, USA.</title>
        <authorList>
            <person name="Schachtman D."/>
        </authorList>
    </citation>
    <scope>NUCLEOTIDE SEQUENCE [LARGE SCALE GENOMIC DNA]</scope>
    <source>
        <strain evidence="7 8">BE198</strain>
    </source>
</reference>
<keyword evidence="3" id="KW-0902">Two-component regulatory system</keyword>
<feature type="transmembrane region" description="Helical" evidence="5">
    <location>
        <begin position="137"/>
        <end position="164"/>
    </location>
</feature>
<evidence type="ECO:0000313" key="7">
    <source>
        <dbReference type="EMBL" id="MDR7135417.1"/>
    </source>
</evidence>
<keyword evidence="5" id="KW-0472">Membrane</keyword>
<dbReference type="Gene3D" id="3.30.565.10">
    <property type="entry name" value="Histidine kinase-like ATPase, C-terminal domain"/>
    <property type="match status" value="1"/>
</dbReference>
<evidence type="ECO:0000256" key="4">
    <source>
        <dbReference type="SAM" id="MobiDB-lite"/>
    </source>
</evidence>
<dbReference type="EMBL" id="JAVDVY010000002">
    <property type="protein sequence ID" value="MDR7135417.1"/>
    <property type="molecule type" value="Genomic_DNA"/>
</dbReference>
<sequence length="408" mass="44779">MWRFLKPKLLRWRARLIPDSLGLGWTPIYTLGYLVFLFLPAMLSWLGDVQGAWNGPPALLWPTILSVVVFLPLYFVGYRDAGLRQLACMLGIAAVGYALLPFNPFANTYLIYAAGFAATLGGPLWRRMAWLSAMLGVMLLEVLLLRYPVFVFLITVIVAVAVFFGNHHFLESTRKRAELKLSHDEIRRLAALAERERIGRDLHDLLGHTLSLVALKSELAGKLVDRDPAAARRELFEVSRVAREALHQVRSAVTGIRAAGLAAELASARLLLESDGVLFEYELAPVVLPPTVETVLAMTLREAVTNIQRHARARNARTRLSVEEDEAVLRIEDDGRGGAIAPGNGLSGMRERIEALGGRLRVDSTPGRGTCLQAHLPMHVESSRQDAPAPGTQTDEAAPRVSVPPAAA</sequence>
<evidence type="ECO:0000313" key="8">
    <source>
        <dbReference type="Proteomes" id="UP001251524"/>
    </source>
</evidence>
<gene>
    <name evidence="7" type="ORF">J2X06_002626</name>
</gene>
<keyword evidence="2 7" id="KW-0418">Kinase</keyword>
<dbReference type="Gene3D" id="1.20.5.1930">
    <property type="match status" value="1"/>
</dbReference>
<keyword evidence="5" id="KW-1133">Transmembrane helix</keyword>
<dbReference type="SMART" id="SM00387">
    <property type="entry name" value="HATPase_c"/>
    <property type="match status" value="1"/>
</dbReference>
<keyword evidence="1 7" id="KW-0808">Transferase</keyword>
<dbReference type="Pfam" id="PF02518">
    <property type="entry name" value="HATPase_c"/>
    <property type="match status" value="1"/>
</dbReference>
<dbReference type="SUPFAM" id="SSF55874">
    <property type="entry name" value="ATPase domain of HSP90 chaperone/DNA topoisomerase II/histidine kinase"/>
    <property type="match status" value="1"/>
</dbReference>
<feature type="region of interest" description="Disordered" evidence="4">
    <location>
        <begin position="380"/>
        <end position="408"/>
    </location>
</feature>
<dbReference type="PANTHER" id="PTHR24421:SF63">
    <property type="entry name" value="SENSOR HISTIDINE KINASE DESK"/>
    <property type="match status" value="1"/>
</dbReference>
<organism evidence="7 8">
    <name type="scientific">Lysobacter niastensis</name>
    <dbReference type="NCBI Taxonomy" id="380629"/>
    <lineage>
        <taxon>Bacteria</taxon>
        <taxon>Pseudomonadati</taxon>
        <taxon>Pseudomonadota</taxon>
        <taxon>Gammaproteobacteria</taxon>
        <taxon>Lysobacterales</taxon>
        <taxon>Lysobacteraceae</taxon>
        <taxon>Lysobacter</taxon>
    </lineage>
</organism>
<dbReference type="CDD" id="cd16917">
    <property type="entry name" value="HATPase_UhpB-NarQ-NarX-like"/>
    <property type="match status" value="1"/>
</dbReference>
<dbReference type="InterPro" id="IPR011712">
    <property type="entry name" value="Sig_transdc_His_kin_sub3_dim/P"/>
</dbReference>
<keyword evidence="8" id="KW-1185">Reference proteome</keyword>
<evidence type="ECO:0000256" key="5">
    <source>
        <dbReference type="SAM" id="Phobius"/>
    </source>
</evidence>
<dbReference type="EC" id="2.7.13.3" evidence="7"/>
<feature type="compositionally biased region" description="Low complexity" evidence="4">
    <location>
        <begin position="399"/>
        <end position="408"/>
    </location>
</feature>
<proteinExistence type="predicted"/>
<protein>
    <submittedName>
        <fullName evidence="7">Two-component system sensor histidine kinase DesK</fullName>
        <ecNumber evidence="7">2.7.13.3</ecNumber>
    </submittedName>
</protein>
<dbReference type="GO" id="GO:0004673">
    <property type="term" value="F:protein histidine kinase activity"/>
    <property type="evidence" value="ECO:0007669"/>
    <property type="project" value="UniProtKB-EC"/>
</dbReference>
<dbReference type="PANTHER" id="PTHR24421">
    <property type="entry name" value="NITRATE/NITRITE SENSOR PROTEIN NARX-RELATED"/>
    <property type="match status" value="1"/>
</dbReference>
<evidence type="ECO:0000259" key="6">
    <source>
        <dbReference type="SMART" id="SM00387"/>
    </source>
</evidence>
<comment type="caution">
    <text evidence="7">The sequence shown here is derived from an EMBL/GenBank/DDBJ whole genome shotgun (WGS) entry which is preliminary data.</text>
</comment>
<keyword evidence="5" id="KW-0812">Transmembrane</keyword>
<name>A0ABU1WCT7_9GAMM</name>
<accession>A0ABU1WCT7</accession>
<feature type="transmembrane region" description="Helical" evidence="5">
    <location>
        <begin position="58"/>
        <end position="76"/>
    </location>
</feature>
<dbReference type="Pfam" id="PF07730">
    <property type="entry name" value="HisKA_3"/>
    <property type="match status" value="1"/>
</dbReference>
<evidence type="ECO:0000256" key="2">
    <source>
        <dbReference type="ARBA" id="ARBA00022777"/>
    </source>
</evidence>
<dbReference type="InterPro" id="IPR036890">
    <property type="entry name" value="HATPase_C_sf"/>
</dbReference>